<dbReference type="RefSeq" id="WP_168570317.1">
    <property type="nucleotide sequence ID" value="NZ_CP051167.1"/>
</dbReference>
<dbReference type="Proteomes" id="UP000500857">
    <property type="component" value="Chromosome"/>
</dbReference>
<evidence type="ECO:0000313" key="3">
    <source>
        <dbReference type="Proteomes" id="UP000500857"/>
    </source>
</evidence>
<evidence type="ECO:0000313" key="2">
    <source>
        <dbReference type="EMBL" id="QIZ72167.1"/>
    </source>
</evidence>
<dbReference type="KEGG" id="oxy:HCG48_17635"/>
<feature type="transmembrane region" description="Helical" evidence="1">
    <location>
        <begin position="7"/>
        <end position="35"/>
    </location>
</feature>
<dbReference type="AlphaFoldDB" id="A0A6H1U1A9"/>
<protein>
    <submittedName>
        <fullName evidence="2">Uncharacterized protein</fullName>
    </submittedName>
</protein>
<proteinExistence type="predicted"/>
<reference evidence="2 3" key="1">
    <citation type="submission" date="2020-04" db="EMBL/GenBank/DDBJ databases">
        <authorList>
            <person name="Basu S."/>
            <person name="Maruthanayagam V."/>
            <person name="Chakraborty S."/>
            <person name="Pramanik A."/>
            <person name="Mukherjee J."/>
            <person name="Brink B."/>
        </authorList>
    </citation>
    <scope>NUCLEOTIDE SEQUENCE [LARGE SCALE GENOMIC DNA]</scope>
    <source>
        <strain evidence="2 3">AP17</strain>
    </source>
</reference>
<keyword evidence="1" id="KW-1133">Transmembrane helix</keyword>
<accession>A0A6H1U1A9</accession>
<keyword evidence="1" id="KW-0472">Membrane</keyword>
<evidence type="ECO:0000256" key="1">
    <source>
        <dbReference type="SAM" id="Phobius"/>
    </source>
</evidence>
<name>A0A6H1U1A9_9CYAN</name>
<keyword evidence="3" id="KW-1185">Reference proteome</keyword>
<feature type="transmembrane region" description="Helical" evidence="1">
    <location>
        <begin position="41"/>
        <end position="58"/>
    </location>
</feature>
<keyword evidence="1" id="KW-0812">Transmembrane</keyword>
<dbReference type="EMBL" id="CP051167">
    <property type="protein sequence ID" value="QIZ72167.1"/>
    <property type="molecule type" value="Genomic_DNA"/>
</dbReference>
<gene>
    <name evidence="2" type="ORF">HCG48_17635</name>
</gene>
<organism evidence="2 3">
    <name type="scientific">Oxynema aestuarii AP17</name>
    <dbReference type="NCBI Taxonomy" id="2064643"/>
    <lineage>
        <taxon>Bacteria</taxon>
        <taxon>Bacillati</taxon>
        <taxon>Cyanobacteriota</taxon>
        <taxon>Cyanophyceae</taxon>
        <taxon>Oscillatoriophycideae</taxon>
        <taxon>Oscillatoriales</taxon>
        <taxon>Oscillatoriaceae</taxon>
        <taxon>Oxynema</taxon>
        <taxon>Oxynema aestuarii</taxon>
    </lineage>
</organism>
<sequence>MSQIFPVIVLAIATIAIAYFLELFGVIFSGFSFLFTGMPDWTWTAVLLVLVIATYRALPE</sequence>